<evidence type="ECO:0000256" key="3">
    <source>
        <dbReference type="SAM" id="MobiDB-lite"/>
    </source>
</evidence>
<dbReference type="STRING" id="757424.Hsero_4670"/>
<evidence type="ECO:0000313" key="5">
    <source>
        <dbReference type="Proteomes" id="UP000000329"/>
    </source>
</evidence>
<dbReference type="GO" id="GO:0003676">
    <property type="term" value="F:nucleic acid binding"/>
    <property type="evidence" value="ECO:0007669"/>
    <property type="project" value="InterPro"/>
</dbReference>
<dbReference type="PANTHER" id="PTHR34039">
    <property type="entry name" value="UPF0102 PROTEIN YRAN"/>
    <property type="match status" value="1"/>
</dbReference>
<dbReference type="SUPFAM" id="SSF52980">
    <property type="entry name" value="Restriction endonuclease-like"/>
    <property type="match status" value="1"/>
</dbReference>
<dbReference type="CDD" id="cd20736">
    <property type="entry name" value="PoNe_Nuclease"/>
    <property type="match status" value="1"/>
</dbReference>
<dbReference type="PANTHER" id="PTHR34039:SF1">
    <property type="entry name" value="UPF0102 PROTEIN YRAN"/>
    <property type="match status" value="1"/>
</dbReference>
<evidence type="ECO:0000256" key="1">
    <source>
        <dbReference type="ARBA" id="ARBA00006738"/>
    </source>
</evidence>
<dbReference type="eggNOG" id="COG0792">
    <property type="taxonomic scope" value="Bacteria"/>
</dbReference>
<sequence length="122" mass="13405">MALNASGSRTSRQRTGEAAEQQALTHLRQQGLQLLERNYRCQGGEIDLIMREGDTVVFVEVRARAGASYGGAAASVTPAKQRRLILAAQRWLQAQAGTPPCRFDVVTLEGQQLQWLRNAIEA</sequence>
<accession>D8IY14</accession>
<proteinExistence type="inferred from homology"/>
<dbReference type="InterPro" id="IPR003509">
    <property type="entry name" value="UPF0102_YraN-like"/>
</dbReference>
<feature type="region of interest" description="Disordered" evidence="3">
    <location>
        <begin position="1"/>
        <end position="20"/>
    </location>
</feature>
<dbReference type="KEGG" id="hse:Hsero_4670"/>
<dbReference type="Gene3D" id="3.40.1350.10">
    <property type="match status" value="1"/>
</dbReference>
<evidence type="ECO:0000256" key="2">
    <source>
        <dbReference type="HAMAP-Rule" id="MF_00048"/>
    </source>
</evidence>
<dbReference type="OrthoDB" id="9794876at2"/>
<dbReference type="Proteomes" id="UP000000329">
    <property type="component" value="Chromosome"/>
</dbReference>
<dbReference type="GeneID" id="29394239"/>
<reference evidence="4 5" key="1">
    <citation type="submission" date="2010-04" db="EMBL/GenBank/DDBJ databases">
        <title>The genome of Herbaspirillum seropedicae SmR1, an endophytic, nitrogen-fixing, plant-growth promoting beta-Proteobacteria.</title>
        <authorList>
            <person name="Pedrosa F.O."/>
            <person name="Monteiro R.A."/>
            <person name="Wassem R."/>
            <person name="Cruz L.M."/>
            <person name="Ayub R.A."/>
            <person name="Colauto N.B."/>
            <person name="Fernandez M.A."/>
            <person name="Fungaro M.H.P."/>
            <person name="Grisard E.C."/>
            <person name="Hungria M."/>
            <person name="Madeira H.M.F."/>
            <person name="Nodari R.O."/>
            <person name="Osaku C.A."/>
            <person name="Petzl-Erler M.L."/>
            <person name="Terenzi H."/>
            <person name="Vieira L.G.E."/>
            <person name="Almeida M.I.M."/>
            <person name="Alves L.R."/>
            <person name="Arantes O.M.N."/>
            <person name="Balsanelli E."/>
            <person name="Barcellos F.G."/>
            <person name="Baura V.A."/>
            <person name="Binde D.R."/>
            <person name="Campo R.J."/>
            <person name="Chubatsu L.S."/>
            <person name="Chueire L.M.O."/>
            <person name="Ciferri R.R."/>
            <person name="Correa L.C."/>
            <person name="da Conceicao Silva J.L."/>
            <person name="Dabul A.N.G."/>
            <person name="Dambros B.P."/>
            <person name="Faoro H."/>
            <person name="Favetti A."/>
            <person name="Friedermann G."/>
            <person name="Furlaneto M.C."/>
            <person name="Gasques L.S."/>
            <person name="Gimenes C.C.T."/>
            <person name="Gioppo N.M.R."/>
            <person name="Glienke-Blanco C."/>
            <person name="Godoy L.P."/>
            <person name="Guerra M.P."/>
            <person name="Karp S."/>
            <person name="Kava-Cordeiro V."/>
            <person name="Margarido V.P."/>
            <person name="Mathioni S.M."/>
            <person name="Menck-Soares M.A."/>
            <person name="Murace N.K."/>
            <person name="Nicolas M.F."/>
            <person name="Oliveira C.E.C."/>
            <person name="Pagnan N.A.B."/>
            <person name="Pamphile J.A."/>
            <person name="Patussi E.V."/>
            <person name="Pereira L.F.P."/>
            <person name="Pereira-Ferrari L."/>
            <person name="Pinto F.G.S."/>
            <person name="Precoma C."/>
            <person name="Prioli A.J."/>
            <person name="Prioli S.M.A.P."/>
            <person name="Raittz R.T."/>
            <person name="Ramos H.J.O."/>
            <person name="Ribeiro E.M.S.F."/>
            <person name="Rigo L.U."/>
            <person name="Rocha C.L.M.S.C."/>
            <person name="Rocha S.N."/>
            <person name="Santos K."/>
            <person name="Satori D."/>
            <person name="Silva A.G."/>
            <person name="Simao R.C.G."/>
            <person name="Soares M.A.M."/>
            <person name="Souza E.M."/>
            <person name="Steffens M.B.R."/>
            <person name="Steindel M."/>
            <person name="Tadra-Sfeir M.Z."/>
            <person name="Takahashi E.K."/>
            <person name="Torres R.A."/>
            <person name="Valle J.S."/>
            <person name="Vernal J.I."/>
            <person name="Vilas-Boas L.A."/>
            <person name="Watanabe M.A.E."/>
            <person name="Weiss V.A."/>
            <person name="Yates M.A."/>
            <person name="Souza E.M."/>
        </authorList>
    </citation>
    <scope>NUCLEOTIDE SEQUENCE [LARGE SCALE GENOMIC DNA]</scope>
    <source>
        <strain evidence="4 5">SmR1</strain>
    </source>
</reference>
<dbReference type="NCBIfam" id="TIGR00252">
    <property type="entry name" value="YraN family protein"/>
    <property type="match status" value="1"/>
</dbReference>
<organism evidence="4 5">
    <name type="scientific">Herbaspirillum seropedicae (strain SmR1)</name>
    <dbReference type="NCBI Taxonomy" id="757424"/>
    <lineage>
        <taxon>Bacteria</taxon>
        <taxon>Pseudomonadati</taxon>
        <taxon>Pseudomonadota</taxon>
        <taxon>Betaproteobacteria</taxon>
        <taxon>Burkholderiales</taxon>
        <taxon>Oxalobacteraceae</taxon>
        <taxon>Herbaspirillum</taxon>
    </lineage>
</organism>
<dbReference type="AlphaFoldDB" id="D8IY14"/>
<dbReference type="RefSeq" id="WP_013236587.1">
    <property type="nucleotide sequence ID" value="NC_014323.1"/>
</dbReference>
<comment type="similarity">
    <text evidence="1 2">Belongs to the UPF0102 family.</text>
</comment>
<dbReference type="Pfam" id="PF02021">
    <property type="entry name" value="UPF0102"/>
    <property type="match status" value="1"/>
</dbReference>
<dbReference type="HAMAP" id="MF_00048">
    <property type="entry name" value="UPF0102"/>
    <property type="match status" value="1"/>
</dbReference>
<dbReference type="EMBL" id="CP002039">
    <property type="protein sequence ID" value="ADJ66136.1"/>
    <property type="molecule type" value="Genomic_DNA"/>
</dbReference>
<dbReference type="NCBIfam" id="NF009150">
    <property type="entry name" value="PRK12497.1-3"/>
    <property type="match status" value="1"/>
</dbReference>
<gene>
    <name evidence="4" type="ordered locus">Hsero_4670</name>
</gene>
<dbReference type="InterPro" id="IPR011335">
    <property type="entry name" value="Restrct_endonuc-II-like"/>
</dbReference>
<dbReference type="HOGENOM" id="CLU_115353_1_0_4"/>
<dbReference type="InterPro" id="IPR011856">
    <property type="entry name" value="tRNA_endonuc-like_dom_sf"/>
</dbReference>
<feature type="compositionally biased region" description="Polar residues" evidence="3">
    <location>
        <begin position="1"/>
        <end position="10"/>
    </location>
</feature>
<name>D8IY14_HERSS</name>
<evidence type="ECO:0000313" key="4">
    <source>
        <dbReference type="EMBL" id="ADJ66136.1"/>
    </source>
</evidence>
<keyword evidence="5" id="KW-1185">Reference proteome</keyword>
<dbReference type="NCBIfam" id="NF009154">
    <property type="entry name" value="PRK12497.3-3"/>
    <property type="match status" value="1"/>
</dbReference>
<protein>
    <recommendedName>
        <fullName evidence="2">UPF0102 protein Hsero_4670</fullName>
    </recommendedName>
</protein>